<reference evidence="1 2" key="1">
    <citation type="submission" date="2017-10" db="EMBL/GenBank/DDBJ databases">
        <title>Complete Genome Sequence of Faecalibacterium prausnitzii isolated from the gut of healthy adult Indian.</title>
        <authorList>
            <person name="Bag S."/>
            <person name="Ghosh T.S."/>
            <person name="Das B."/>
        </authorList>
    </citation>
    <scope>NUCLEOTIDE SEQUENCE [LARGE SCALE GENOMIC DNA]</scope>
    <source>
        <strain evidence="1 2">Indica</strain>
    </source>
</reference>
<evidence type="ECO:0000313" key="1">
    <source>
        <dbReference type="EMBL" id="ATL89969.1"/>
    </source>
</evidence>
<dbReference type="AntiFam" id="ANF00057">
    <property type="entry name" value="Translation of E. coli type CRISPR repeat"/>
</dbReference>
<dbReference type="EMBL" id="CP023819">
    <property type="protein sequence ID" value="ATL89969.1"/>
    <property type="molecule type" value="Genomic_DNA"/>
</dbReference>
<dbReference type="AlphaFoldDB" id="A0A291TA14"/>
<name>A0A291TA14_9FIRM</name>
<organism evidence="1 2">
    <name type="scientific">Faecalibacterium prausnitzii</name>
    <dbReference type="NCBI Taxonomy" id="853"/>
    <lineage>
        <taxon>Bacteria</taxon>
        <taxon>Bacillati</taxon>
        <taxon>Bacillota</taxon>
        <taxon>Clostridia</taxon>
        <taxon>Eubacteriales</taxon>
        <taxon>Oscillospiraceae</taxon>
        <taxon>Faecalibacterium</taxon>
    </lineage>
</organism>
<protein>
    <submittedName>
        <fullName evidence="1">Uncharacterized protein</fullName>
    </submittedName>
</protein>
<sequence length="71" mass="8076">MGGEKFFLHGLFDLFDGITPAWAGKRKKRGSPGNLAKDHPRIGGEKFGAYAKIWNEWGSPPRRRGKEDFTW</sequence>
<gene>
    <name evidence="1" type="ORF">CRH10_06510</name>
</gene>
<accession>A0A291TA14</accession>
<evidence type="ECO:0000313" key="2">
    <source>
        <dbReference type="Proteomes" id="UP000223709"/>
    </source>
</evidence>
<dbReference type="Proteomes" id="UP000223709">
    <property type="component" value="Chromosome"/>
</dbReference>
<proteinExistence type="predicted"/>